<reference evidence="1 2" key="1">
    <citation type="submission" date="2018-01" db="EMBL/GenBank/DDBJ databases">
        <title>Draft genome sequence of Nonomuraea sp. KC333.</title>
        <authorList>
            <person name="Sahin N."/>
            <person name="Saygin H."/>
            <person name="Ay H."/>
        </authorList>
    </citation>
    <scope>NUCLEOTIDE SEQUENCE [LARGE SCALE GENOMIC DNA]</scope>
    <source>
        <strain evidence="1 2">KC333</strain>
    </source>
</reference>
<dbReference type="EMBL" id="POUD01000024">
    <property type="protein sequence ID" value="PZG20624.1"/>
    <property type="molecule type" value="Genomic_DNA"/>
</dbReference>
<proteinExistence type="predicted"/>
<organism evidence="1 2">
    <name type="scientific">Nonomuraea aridisoli</name>
    <dbReference type="NCBI Taxonomy" id="2070368"/>
    <lineage>
        <taxon>Bacteria</taxon>
        <taxon>Bacillati</taxon>
        <taxon>Actinomycetota</taxon>
        <taxon>Actinomycetes</taxon>
        <taxon>Streptosporangiales</taxon>
        <taxon>Streptosporangiaceae</taxon>
        <taxon>Nonomuraea</taxon>
    </lineage>
</organism>
<gene>
    <name evidence="1" type="ORF">C1J01_08975</name>
</gene>
<dbReference type="Proteomes" id="UP000249304">
    <property type="component" value="Unassembled WGS sequence"/>
</dbReference>
<comment type="caution">
    <text evidence="1">The sequence shown here is derived from an EMBL/GenBank/DDBJ whole genome shotgun (WGS) entry which is preliminary data.</text>
</comment>
<keyword evidence="2" id="KW-1185">Reference proteome</keyword>
<sequence>MIPAGRDAVDGVGAAEILGISPQTFRNRRVAAREGFPRPFNPGARKPLYDRASVEAYRDGRRLPTWPVGTREHPDDLLDGPEAAEVLGIEYGTLRHYKAEGRLQATDVVCGVPHWRRAALAARRDNPGKAGRPSKG</sequence>
<evidence type="ECO:0000313" key="2">
    <source>
        <dbReference type="Proteomes" id="UP000249304"/>
    </source>
</evidence>
<protein>
    <recommendedName>
        <fullName evidence="3">DNA-binding protein</fullName>
    </recommendedName>
</protein>
<dbReference type="AlphaFoldDB" id="A0A2W2G167"/>
<dbReference type="RefSeq" id="WP_111178005.1">
    <property type="nucleotide sequence ID" value="NZ_POUD01000024.1"/>
</dbReference>
<name>A0A2W2G167_9ACTN</name>
<accession>A0A2W2G167</accession>
<dbReference type="OrthoDB" id="3538613at2"/>
<evidence type="ECO:0008006" key="3">
    <source>
        <dbReference type="Google" id="ProtNLM"/>
    </source>
</evidence>
<evidence type="ECO:0000313" key="1">
    <source>
        <dbReference type="EMBL" id="PZG20624.1"/>
    </source>
</evidence>